<name>A0A8X6P4L4_NEPPI</name>
<protein>
    <submittedName>
        <fullName evidence="2">Uncharacterized protein</fullName>
    </submittedName>
</protein>
<evidence type="ECO:0000256" key="1">
    <source>
        <dbReference type="SAM" id="MobiDB-lite"/>
    </source>
</evidence>
<dbReference type="AlphaFoldDB" id="A0A8X6P4L4"/>
<sequence>MSLSKKGRSMKSNSHPFTTSEEDEEDHPLFLGRSYLGAMHMGRSYLGAIGNEGNLGSTSGDFNCSSQNYIVVYQADNQTLHLYGSI</sequence>
<evidence type="ECO:0000313" key="2">
    <source>
        <dbReference type="EMBL" id="GFT50040.1"/>
    </source>
</evidence>
<gene>
    <name evidence="2" type="ORF">NPIL_516761</name>
</gene>
<dbReference type="Proteomes" id="UP000887013">
    <property type="component" value="Unassembled WGS sequence"/>
</dbReference>
<keyword evidence="3" id="KW-1185">Reference proteome</keyword>
<reference evidence="2" key="1">
    <citation type="submission" date="2020-08" db="EMBL/GenBank/DDBJ databases">
        <title>Multicomponent nature underlies the extraordinary mechanical properties of spider dragline silk.</title>
        <authorList>
            <person name="Kono N."/>
            <person name="Nakamura H."/>
            <person name="Mori M."/>
            <person name="Yoshida Y."/>
            <person name="Ohtoshi R."/>
            <person name="Malay A.D."/>
            <person name="Moran D.A.P."/>
            <person name="Tomita M."/>
            <person name="Numata K."/>
            <person name="Arakawa K."/>
        </authorList>
    </citation>
    <scope>NUCLEOTIDE SEQUENCE</scope>
</reference>
<evidence type="ECO:0000313" key="3">
    <source>
        <dbReference type="Proteomes" id="UP000887013"/>
    </source>
</evidence>
<comment type="caution">
    <text evidence="2">The sequence shown here is derived from an EMBL/GenBank/DDBJ whole genome shotgun (WGS) entry which is preliminary data.</text>
</comment>
<feature type="compositionally biased region" description="Polar residues" evidence="1">
    <location>
        <begin position="10"/>
        <end position="19"/>
    </location>
</feature>
<dbReference type="EMBL" id="BMAW01065351">
    <property type="protein sequence ID" value="GFT50040.1"/>
    <property type="molecule type" value="Genomic_DNA"/>
</dbReference>
<proteinExistence type="predicted"/>
<feature type="region of interest" description="Disordered" evidence="1">
    <location>
        <begin position="1"/>
        <end position="26"/>
    </location>
</feature>
<accession>A0A8X6P4L4</accession>
<organism evidence="2 3">
    <name type="scientific">Nephila pilipes</name>
    <name type="common">Giant wood spider</name>
    <name type="synonym">Nephila maculata</name>
    <dbReference type="NCBI Taxonomy" id="299642"/>
    <lineage>
        <taxon>Eukaryota</taxon>
        <taxon>Metazoa</taxon>
        <taxon>Ecdysozoa</taxon>
        <taxon>Arthropoda</taxon>
        <taxon>Chelicerata</taxon>
        <taxon>Arachnida</taxon>
        <taxon>Araneae</taxon>
        <taxon>Araneomorphae</taxon>
        <taxon>Entelegynae</taxon>
        <taxon>Araneoidea</taxon>
        <taxon>Nephilidae</taxon>
        <taxon>Nephila</taxon>
    </lineage>
</organism>